<feature type="transmembrane region" description="Helical" evidence="1">
    <location>
        <begin position="90"/>
        <end position="110"/>
    </location>
</feature>
<dbReference type="EMBL" id="UGCP01000002">
    <property type="protein sequence ID" value="STI83589.1"/>
    <property type="molecule type" value="Genomic_DNA"/>
</dbReference>
<sequence length="156" mass="17645">MHPTQRKLMKRIILFLSLQFPITYPAIAGQDIDLVANVKNSTCKSGISNQGNIDLGVVGVDIFQIMLLLKAINQVEKSSLSQYQTVHYRELAMCLISYILILEPLAVSWLQVQGKYLPMKSQPGLKMSVSFSFPFRTRPIYSMLLVQQEILVPCIQ</sequence>
<name>A0A376U2L1_ECOLX</name>
<keyword evidence="1" id="KW-0812">Transmembrane</keyword>
<protein>
    <submittedName>
        <fullName evidence="3">Fimbrial-like adhesin protein</fullName>
    </submittedName>
</protein>
<feature type="chain" id="PRO_5016887665" evidence="2">
    <location>
        <begin position="29"/>
        <end position="156"/>
    </location>
</feature>
<keyword evidence="1" id="KW-0472">Membrane</keyword>
<organism evidence="3 4">
    <name type="scientific">Escherichia coli</name>
    <dbReference type="NCBI Taxonomy" id="562"/>
    <lineage>
        <taxon>Bacteria</taxon>
        <taxon>Pseudomonadati</taxon>
        <taxon>Pseudomonadota</taxon>
        <taxon>Gammaproteobacteria</taxon>
        <taxon>Enterobacterales</taxon>
        <taxon>Enterobacteriaceae</taxon>
        <taxon>Escherichia</taxon>
    </lineage>
</organism>
<accession>A0A376U2L1</accession>
<evidence type="ECO:0000313" key="3">
    <source>
        <dbReference type="EMBL" id="STI83589.1"/>
    </source>
</evidence>
<reference evidence="3 4" key="1">
    <citation type="submission" date="2018-06" db="EMBL/GenBank/DDBJ databases">
        <authorList>
            <consortium name="Pathogen Informatics"/>
            <person name="Doyle S."/>
        </authorList>
    </citation>
    <scope>NUCLEOTIDE SEQUENCE [LARGE SCALE GENOMIC DNA]</scope>
    <source>
        <strain evidence="3 4">NCTC8622</strain>
    </source>
</reference>
<evidence type="ECO:0000256" key="2">
    <source>
        <dbReference type="SAM" id="SignalP"/>
    </source>
</evidence>
<feature type="signal peptide" evidence="2">
    <location>
        <begin position="1"/>
        <end position="28"/>
    </location>
</feature>
<proteinExistence type="predicted"/>
<gene>
    <name evidence="3" type="primary">yadK</name>
    <name evidence="3" type="ORF">NCTC8622_02619</name>
</gene>
<dbReference type="Proteomes" id="UP000254079">
    <property type="component" value="Unassembled WGS sequence"/>
</dbReference>
<keyword evidence="1" id="KW-1133">Transmembrane helix</keyword>
<dbReference type="AlphaFoldDB" id="A0A376U2L1"/>
<keyword evidence="2" id="KW-0732">Signal</keyword>
<evidence type="ECO:0000256" key="1">
    <source>
        <dbReference type="SAM" id="Phobius"/>
    </source>
</evidence>
<evidence type="ECO:0000313" key="4">
    <source>
        <dbReference type="Proteomes" id="UP000254079"/>
    </source>
</evidence>